<organism evidence="3 4">
    <name type="scientific">Belnapia mucosa</name>
    <dbReference type="NCBI Taxonomy" id="2804532"/>
    <lineage>
        <taxon>Bacteria</taxon>
        <taxon>Pseudomonadati</taxon>
        <taxon>Pseudomonadota</taxon>
        <taxon>Alphaproteobacteria</taxon>
        <taxon>Acetobacterales</taxon>
        <taxon>Roseomonadaceae</taxon>
        <taxon>Belnapia</taxon>
    </lineage>
</organism>
<evidence type="ECO:0000256" key="1">
    <source>
        <dbReference type="SAM" id="MobiDB-lite"/>
    </source>
</evidence>
<keyword evidence="2" id="KW-0732">Signal</keyword>
<proteinExistence type="predicted"/>
<evidence type="ECO:0008006" key="5">
    <source>
        <dbReference type="Google" id="ProtNLM"/>
    </source>
</evidence>
<accession>A0ABS1UZS2</accession>
<dbReference type="Proteomes" id="UP000606490">
    <property type="component" value="Unassembled WGS sequence"/>
</dbReference>
<evidence type="ECO:0000313" key="4">
    <source>
        <dbReference type="Proteomes" id="UP000606490"/>
    </source>
</evidence>
<sequence>MHILRASGLLAATLTLSACMVRVPVSEQPPPRYATASPYAASAPGAYRPADPYCAEAEAVAADQAMRADVTGRGRDARRAERTEQYARRDCR</sequence>
<dbReference type="RefSeq" id="WP_202824682.1">
    <property type="nucleotide sequence ID" value="NZ_JAEUXJ010000002.1"/>
</dbReference>
<protein>
    <recommendedName>
        <fullName evidence="5">Lipoprotein</fullName>
    </recommendedName>
</protein>
<keyword evidence="4" id="KW-1185">Reference proteome</keyword>
<reference evidence="3 4" key="1">
    <citation type="submission" date="2021-01" db="EMBL/GenBank/DDBJ databases">
        <title>Belnapia mucosa sp. nov. and Belnapia arida sp. nov., isolated from the Tabernas Desert (Almeria, Spain).</title>
        <authorList>
            <person name="Molina-Menor E."/>
            <person name="Vidal-Verdu A."/>
            <person name="Calonge A."/>
            <person name="Satari L."/>
            <person name="Pereto Magraner J."/>
            <person name="Porcar Miralles M."/>
        </authorList>
    </citation>
    <scope>NUCLEOTIDE SEQUENCE [LARGE SCALE GENOMIC DNA]</scope>
    <source>
        <strain evidence="3 4">T6</strain>
    </source>
</reference>
<feature type="signal peptide" evidence="2">
    <location>
        <begin position="1"/>
        <end position="18"/>
    </location>
</feature>
<feature type="region of interest" description="Disordered" evidence="1">
    <location>
        <begin position="71"/>
        <end position="92"/>
    </location>
</feature>
<dbReference type="EMBL" id="JAEUXJ010000002">
    <property type="protein sequence ID" value="MBL6454949.1"/>
    <property type="molecule type" value="Genomic_DNA"/>
</dbReference>
<gene>
    <name evidence="3" type="ORF">JMJ55_06415</name>
</gene>
<comment type="caution">
    <text evidence="3">The sequence shown here is derived from an EMBL/GenBank/DDBJ whole genome shotgun (WGS) entry which is preliminary data.</text>
</comment>
<evidence type="ECO:0000313" key="3">
    <source>
        <dbReference type="EMBL" id="MBL6454949.1"/>
    </source>
</evidence>
<feature type="chain" id="PRO_5045204886" description="Lipoprotein" evidence="2">
    <location>
        <begin position="19"/>
        <end position="92"/>
    </location>
</feature>
<evidence type="ECO:0000256" key="2">
    <source>
        <dbReference type="SAM" id="SignalP"/>
    </source>
</evidence>
<dbReference type="PROSITE" id="PS51257">
    <property type="entry name" value="PROKAR_LIPOPROTEIN"/>
    <property type="match status" value="1"/>
</dbReference>
<name>A0ABS1UZS2_9PROT</name>